<dbReference type="InterPro" id="IPR001509">
    <property type="entry name" value="Epimerase_deHydtase"/>
</dbReference>
<keyword evidence="3" id="KW-0413">Isomerase</keyword>
<proteinExistence type="inferred from homology"/>
<dbReference type="Proteomes" id="UP000275267">
    <property type="component" value="Unassembled WGS sequence"/>
</dbReference>
<dbReference type="PANTHER" id="PTHR43574">
    <property type="entry name" value="EPIMERASE-RELATED"/>
    <property type="match status" value="1"/>
</dbReference>
<evidence type="ECO:0000256" key="1">
    <source>
        <dbReference type="ARBA" id="ARBA00007637"/>
    </source>
</evidence>
<comment type="caution">
    <text evidence="5">The sequence shown here is derived from an EMBL/GenBank/DDBJ whole genome shotgun (WGS) entry which is preliminary data.</text>
</comment>
<dbReference type="SUPFAM" id="SSF51735">
    <property type="entry name" value="NAD(P)-binding Rossmann-fold domains"/>
    <property type="match status" value="1"/>
</dbReference>
<accession>A0A3L6PY44</accession>
<evidence type="ECO:0000313" key="6">
    <source>
        <dbReference type="Proteomes" id="UP000275267"/>
    </source>
</evidence>
<dbReference type="AlphaFoldDB" id="A0A3L6PY44"/>
<evidence type="ECO:0000259" key="4">
    <source>
        <dbReference type="Pfam" id="PF01370"/>
    </source>
</evidence>
<dbReference type="OrthoDB" id="1713649at2759"/>
<dbReference type="InterPro" id="IPR036291">
    <property type="entry name" value="NAD(P)-bd_dom_sf"/>
</dbReference>
<gene>
    <name evidence="5" type="ORF">C2845_PM16G02260</name>
</gene>
<sequence length="166" mass="18252">MAYFFFARSIVAGEPITLFRAADSSDARRDFTYIDDVVKGCLDALDIAGKSTGSKSGKKSGPAPLRVYNLGNTSPVPVTWMVAILEKLLEKKANKRIVAMPNNGDVPFTHINVSHAAQCQSNCSLAQCHLFCSCSPSGDLKAMYVKIPCWNGRMQKQNHTTQLQYF</sequence>
<evidence type="ECO:0000256" key="3">
    <source>
        <dbReference type="ARBA" id="ARBA00023235"/>
    </source>
</evidence>
<comment type="similarity">
    <text evidence="1">Belongs to the NAD(P)-dependent epimerase/dehydratase family.</text>
</comment>
<reference evidence="6" key="1">
    <citation type="journal article" date="2019" name="Nat. Commun.">
        <title>The genome of broomcorn millet.</title>
        <authorList>
            <person name="Zou C."/>
            <person name="Miki D."/>
            <person name="Li D."/>
            <person name="Tang Q."/>
            <person name="Xiao L."/>
            <person name="Rajput S."/>
            <person name="Deng P."/>
            <person name="Jia W."/>
            <person name="Huang R."/>
            <person name="Zhang M."/>
            <person name="Sun Y."/>
            <person name="Hu J."/>
            <person name="Fu X."/>
            <person name="Schnable P.S."/>
            <person name="Li F."/>
            <person name="Zhang H."/>
            <person name="Feng B."/>
            <person name="Zhu X."/>
            <person name="Liu R."/>
            <person name="Schnable J.C."/>
            <person name="Zhu J.-K."/>
            <person name="Zhang H."/>
        </authorList>
    </citation>
    <scope>NUCLEOTIDE SEQUENCE [LARGE SCALE GENOMIC DNA]</scope>
</reference>
<protein>
    <submittedName>
        <fullName evidence="5">UDP-glucuronate 4-epimerase 6-like</fullName>
    </submittedName>
</protein>
<dbReference type="EMBL" id="PQIB02000015">
    <property type="protein sequence ID" value="RLM66545.1"/>
    <property type="molecule type" value="Genomic_DNA"/>
</dbReference>
<dbReference type="PRINTS" id="PR01713">
    <property type="entry name" value="NUCEPIMERASE"/>
</dbReference>
<keyword evidence="2" id="KW-0520">NAD</keyword>
<feature type="domain" description="NAD-dependent epimerase/dehydratase" evidence="4">
    <location>
        <begin position="6"/>
        <end position="46"/>
    </location>
</feature>
<keyword evidence="6" id="KW-1185">Reference proteome</keyword>
<organism evidence="5 6">
    <name type="scientific">Panicum miliaceum</name>
    <name type="common">Proso millet</name>
    <name type="synonym">Broomcorn millet</name>
    <dbReference type="NCBI Taxonomy" id="4540"/>
    <lineage>
        <taxon>Eukaryota</taxon>
        <taxon>Viridiplantae</taxon>
        <taxon>Streptophyta</taxon>
        <taxon>Embryophyta</taxon>
        <taxon>Tracheophyta</taxon>
        <taxon>Spermatophyta</taxon>
        <taxon>Magnoliopsida</taxon>
        <taxon>Liliopsida</taxon>
        <taxon>Poales</taxon>
        <taxon>Poaceae</taxon>
        <taxon>PACMAD clade</taxon>
        <taxon>Panicoideae</taxon>
        <taxon>Panicodae</taxon>
        <taxon>Paniceae</taxon>
        <taxon>Panicinae</taxon>
        <taxon>Panicum</taxon>
        <taxon>Panicum sect. Panicum</taxon>
    </lineage>
</organism>
<evidence type="ECO:0000313" key="5">
    <source>
        <dbReference type="EMBL" id="RLM66545.1"/>
    </source>
</evidence>
<dbReference type="Pfam" id="PF01370">
    <property type="entry name" value="Epimerase"/>
    <property type="match status" value="1"/>
</dbReference>
<name>A0A3L6PY44_PANMI</name>
<dbReference type="Gene3D" id="3.40.50.720">
    <property type="entry name" value="NAD(P)-binding Rossmann-like Domain"/>
    <property type="match status" value="1"/>
</dbReference>
<dbReference type="GO" id="GO:0016853">
    <property type="term" value="F:isomerase activity"/>
    <property type="evidence" value="ECO:0007669"/>
    <property type="project" value="UniProtKB-KW"/>
</dbReference>
<evidence type="ECO:0000256" key="2">
    <source>
        <dbReference type="ARBA" id="ARBA00023027"/>
    </source>
</evidence>
<dbReference type="STRING" id="4540.A0A3L6PY44"/>